<dbReference type="RefSeq" id="WP_036830961.1">
    <property type="nucleotide sequence ID" value="NZ_AVPG01000001.1"/>
</dbReference>
<evidence type="ECO:0000256" key="5">
    <source>
        <dbReference type="SAM" id="Phobius"/>
    </source>
</evidence>
<dbReference type="SUPFAM" id="SSF141322">
    <property type="entry name" value="NfeD domain-like"/>
    <property type="match status" value="1"/>
</dbReference>
<evidence type="ECO:0000313" key="8">
    <source>
        <dbReference type="Proteomes" id="UP000030401"/>
    </source>
</evidence>
<evidence type="ECO:0000256" key="2">
    <source>
        <dbReference type="ARBA" id="ARBA00022692"/>
    </source>
</evidence>
<accession>A0A0A5GCH3</accession>
<feature type="transmembrane region" description="Helical" evidence="5">
    <location>
        <begin position="29"/>
        <end position="46"/>
    </location>
</feature>
<feature type="domain" description="NfeD-like C-terminal" evidence="6">
    <location>
        <begin position="152"/>
        <end position="207"/>
    </location>
</feature>
<proteinExistence type="predicted"/>
<sequence length="210" mass="22946">MFALDASYLALLITGLGTLFLFGELLVNMRGLFGILGLAFISFYFLSSVSPSMFVIMITLYVVSLLLILIDGKLLNDGTLTTIGAVTMLFTVGIAAEDWVTGLYGISGVIFGALGSFLFLKVFPRRKMWSKIALRDQLTSEEGYNSMNESYQHLVGKEGTTFTDLRPVGTIRIDGNEYSAISNGQWIQKGESIVVESVDGTKILVKKIGK</sequence>
<dbReference type="PANTHER" id="PTHR33507:SF3">
    <property type="entry name" value="INNER MEMBRANE PROTEIN YBBJ"/>
    <property type="match status" value="1"/>
</dbReference>
<dbReference type="eggNOG" id="COG1030">
    <property type="taxonomic scope" value="Bacteria"/>
</dbReference>
<dbReference type="Gene3D" id="2.40.50.140">
    <property type="entry name" value="Nucleic acid-binding proteins"/>
    <property type="match status" value="1"/>
</dbReference>
<dbReference type="AlphaFoldDB" id="A0A0A5GCH3"/>
<evidence type="ECO:0000256" key="3">
    <source>
        <dbReference type="ARBA" id="ARBA00022989"/>
    </source>
</evidence>
<evidence type="ECO:0000259" key="6">
    <source>
        <dbReference type="Pfam" id="PF01957"/>
    </source>
</evidence>
<feature type="transmembrane region" description="Helical" evidence="5">
    <location>
        <begin position="6"/>
        <end position="22"/>
    </location>
</feature>
<evidence type="ECO:0000256" key="4">
    <source>
        <dbReference type="ARBA" id="ARBA00023136"/>
    </source>
</evidence>
<comment type="caution">
    <text evidence="7">The sequence shown here is derived from an EMBL/GenBank/DDBJ whole genome shotgun (WGS) entry which is preliminary data.</text>
</comment>
<dbReference type="PANTHER" id="PTHR33507">
    <property type="entry name" value="INNER MEMBRANE PROTEIN YBBJ"/>
    <property type="match status" value="1"/>
</dbReference>
<keyword evidence="4 5" id="KW-0472">Membrane</keyword>
<reference evidence="7 8" key="1">
    <citation type="submission" date="2013-08" db="EMBL/GenBank/DDBJ databases">
        <authorList>
            <person name="Huang J."/>
            <person name="Wang G."/>
        </authorList>
    </citation>
    <scope>NUCLEOTIDE SEQUENCE [LARGE SCALE GENOMIC DNA]</scope>
    <source>
        <strain evidence="7 8">JSM 072002</strain>
    </source>
</reference>
<keyword evidence="3 5" id="KW-1133">Transmembrane helix</keyword>
<feature type="transmembrane region" description="Helical" evidence="5">
    <location>
        <begin position="77"/>
        <end position="96"/>
    </location>
</feature>
<dbReference type="Pfam" id="PF01957">
    <property type="entry name" value="NfeD"/>
    <property type="match status" value="1"/>
</dbReference>
<dbReference type="Proteomes" id="UP000030401">
    <property type="component" value="Unassembled WGS sequence"/>
</dbReference>
<dbReference type="OrthoDB" id="9806253at2"/>
<keyword evidence="2 5" id="KW-0812">Transmembrane</keyword>
<evidence type="ECO:0000313" key="7">
    <source>
        <dbReference type="EMBL" id="KGX88893.1"/>
    </source>
</evidence>
<dbReference type="InterPro" id="IPR052165">
    <property type="entry name" value="Membrane_assoc_protease"/>
</dbReference>
<feature type="transmembrane region" description="Helical" evidence="5">
    <location>
        <begin position="102"/>
        <end position="123"/>
    </location>
</feature>
<dbReference type="GO" id="GO:0005886">
    <property type="term" value="C:plasma membrane"/>
    <property type="evidence" value="ECO:0007669"/>
    <property type="project" value="TreeGrafter"/>
</dbReference>
<comment type="subcellular location">
    <subcellularLocation>
        <location evidence="1">Membrane</location>
        <topology evidence="1">Multi-pass membrane protein</topology>
    </subcellularLocation>
</comment>
<protein>
    <recommendedName>
        <fullName evidence="6">NfeD-like C-terminal domain-containing protein</fullName>
    </recommendedName>
</protein>
<name>A0A0A5GCH3_9BACI</name>
<evidence type="ECO:0000256" key="1">
    <source>
        <dbReference type="ARBA" id="ARBA00004141"/>
    </source>
</evidence>
<dbReference type="InterPro" id="IPR012340">
    <property type="entry name" value="NA-bd_OB-fold"/>
</dbReference>
<dbReference type="STRING" id="1385512.N784_00725"/>
<organism evidence="7 8">
    <name type="scientific">Pontibacillus litoralis JSM 072002</name>
    <dbReference type="NCBI Taxonomy" id="1385512"/>
    <lineage>
        <taxon>Bacteria</taxon>
        <taxon>Bacillati</taxon>
        <taxon>Bacillota</taxon>
        <taxon>Bacilli</taxon>
        <taxon>Bacillales</taxon>
        <taxon>Bacillaceae</taxon>
        <taxon>Pontibacillus</taxon>
    </lineage>
</organism>
<dbReference type="InterPro" id="IPR002810">
    <property type="entry name" value="NfeD-like_C"/>
</dbReference>
<gene>
    <name evidence="7" type="ORF">N784_00725</name>
</gene>
<dbReference type="EMBL" id="AVPG01000001">
    <property type="protein sequence ID" value="KGX88893.1"/>
    <property type="molecule type" value="Genomic_DNA"/>
</dbReference>
<keyword evidence="8" id="KW-1185">Reference proteome</keyword>